<organism evidence="3">
    <name type="scientific">human gut metagenome</name>
    <dbReference type="NCBI Taxonomy" id="408170"/>
    <lineage>
        <taxon>unclassified sequences</taxon>
        <taxon>metagenomes</taxon>
        <taxon>organismal metagenomes</taxon>
    </lineage>
</organism>
<dbReference type="InterPro" id="IPR025645">
    <property type="entry name" value="DUF4349"/>
</dbReference>
<sequence>MLDPSTVESSRKIVYNASVRMETTDYDTTRAALQEAVTAANGYLESTDQGGSKDSGSRYTYYTARIPAENYRSFLTAAGEAGNVTSLNESAQDITAEYVDVEARLKALNDQRDQLNALADKAETTADLLEIESQLSDVQYQLESYTARCG</sequence>
<evidence type="ECO:0000313" key="3">
    <source>
        <dbReference type="EMBL" id="EKC80928.1"/>
    </source>
</evidence>
<gene>
    <name evidence="3" type="ORF">LEA_00870</name>
</gene>
<dbReference type="EMBL" id="AJWY01000610">
    <property type="protein sequence ID" value="EKC80928.1"/>
    <property type="molecule type" value="Genomic_DNA"/>
</dbReference>
<protein>
    <recommendedName>
        <fullName evidence="2">DUF4349 domain-containing protein</fullName>
    </recommendedName>
</protein>
<evidence type="ECO:0000256" key="1">
    <source>
        <dbReference type="SAM" id="Coils"/>
    </source>
</evidence>
<name>K1UFQ1_9ZZZZ</name>
<dbReference type="AlphaFoldDB" id="K1UFQ1"/>
<feature type="coiled-coil region" evidence="1">
    <location>
        <begin position="91"/>
        <end position="132"/>
    </location>
</feature>
<accession>K1UFQ1</accession>
<comment type="caution">
    <text evidence="3">The sequence shown here is derived from an EMBL/GenBank/DDBJ whole genome shotgun (WGS) entry which is preliminary data.</text>
</comment>
<feature type="domain" description="DUF4349" evidence="2">
    <location>
        <begin position="11"/>
        <end position="148"/>
    </location>
</feature>
<reference evidence="3" key="1">
    <citation type="journal article" date="2013" name="Environ. Microbiol.">
        <title>Microbiota from the distal guts of lean and obese adolescents exhibit partial functional redundancy besides clear differences in community structure.</title>
        <authorList>
            <person name="Ferrer M."/>
            <person name="Ruiz A."/>
            <person name="Lanza F."/>
            <person name="Haange S.B."/>
            <person name="Oberbach A."/>
            <person name="Till H."/>
            <person name="Bargiela R."/>
            <person name="Campoy C."/>
            <person name="Segura M.T."/>
            <person name="Richter M."/>
            <person name="von Bergen M."/>
            <person name="Seifert J."/>
            <person name="Suarez A."/>
        </authorList>
    </citation>
    <scope>NUCLEOTIDE SEQUENCE</scope>
</reference>
<dbReference type="Pfam" id="PF14257">
    <property type="entry name" value="DUF4349"/>
    <property type="match status" value="1"/>
</dbReference>
<evidence type="ECO:0000259" key="2">
    <source>
        <dbReference type="Pfam" id="PF14257"/>
    </source>
</evidence>
<proteinExistence type="predicted"/>
<keyword evidence="1" id="KW-0175">Coiled coil</keyword>